<protein>
    <submittedName>
        <fullName evidence="1">Uncharacterized protein</fullName>
    </submittedName>
</protein>
<keyword evidence="2" id="KW-1185">Reference proteome</keyword>
<dbReference type="Proteomes" id="UP001234297">
    <property type="component" value="Chromosome 12"/>
</dbReference>
<gene>
    <name evidence="1" type="ORF">MRB53_035181</name>
</gene>
<proteinExistence type="predicted"/>
<dbReference type="EMBL" id="CM056820">
    <property type="protein sequence ID" value="KAJ8615809.1"/>
    <property type="molecule type" value="Genomic_DNA"/>
</dbReference>
<reference evidence="1 2" key="1">
    <citation type="journal article" date="2022" name="Hortic Res">
        <title>A haplotype resolved chromosomal level avocado genome allows analysis of novel avocado genes.</title>
        <authorList>
            <person name="Nath O."/>
            <person name="Fletcher S.J."/>
            <person name="Hayward A."/>
            <person name="Shaw L.M."/>
            <person name="Masouleh A.K."/>
            <person name="Furtado A."/>
            <person name="Henry R.J."/>
            <person name="Mitter N."/>
        </authorList>
    </citation>
    <scope>NUCLEOTIDE SEQUENCE [LARGE SCALE GENOMIC DNA]</scope>
    <source>
        <strain evidence="2">cv. Hass</strain>
    </source>
</reference>
<sequence length="97" mass="11131">MPKEPGNRRSFWVLFSGNDVRLWVLRLAAMNAVESVLSSPVRWKFGTSVSGFCSSDDGLRSAVIRILCDFRLQRATTQNQRSIRSFDPLIRLLLRFL</sequence>
<evidence type="ECO:0000313" key="1">
    <source>
        <dbReference type="EMBL" id="KAJ8615809.1"/>
    </source>
</evidence>
<name>A0ACC2K459_PERAE</name>
<comment type="caution">
    <text evidence="1">The sequence shown here is derived from an EMBL/GenBank/DDBJ whole genome shotgun (WGS) entry which is preliminary data.</text>
</comment>
<evidence type="ECO:0000313" key="2">
    <source>
        <dbReference type="Proteomes" id="UP001234297"/>
    </source>
</evidence>
<accession>A0ACC2K459</accession>
<organism evidence="1 2">
    <name type="scientific">Persea americana</name>
    <name type="common">Avocado</name>
    <dbReference type="NCBI Taxonomy" id="3435"/>
    <lineage>
        <taxon>Eukaryota</taxon>
        <taxon>Viridiplantae</taxon>
        <taxon>Streptophyta</taxon>
        <taxon>Embryophyta</taxon>
        <taxon>Tracheophyta</taxon>
        <taxon>Spermatophyta</taxon>
        <taxon>Magnoliopsida</taxon>
        <taxon>Magnoliidae</taxon>
        <taxon>Laurales</taxon>
        <taxon>Lauraceae</taxon>
        <taxon>Persea</taxon>
    </lineage>
</organism>